<dbReference type="PANTHER" id="PTHR43283:SF11">
    <property type="entry name" value="BETA-LACTAMASE-RELATED DOMAIN-CONTAINING PROTEIN"/>
    <property type="match status" value="1"/>
</dbReference>
<dbReference type="AlphaFoldDB" id="A0A7X0VFK2"/>
<dbReference type="Gene3D" id="3.40.710.10">
    <property type="entry name" value="DD-peptidase/beta-lactamase superfamily"/>
    <property type="match status" value="1"/>
</dbReference>
<reference evidence="3 4" key="1">
    <citation type="submission" date="2020-08" db="EMBL/GenBank/DDBJ databases">
        <title>Cohnella phylogeny.</title>
        <authorList>
            <person name="Dunlap C."/>
        </authorList>
    </citation>
    <scope>NUCLEOTIDE SEQUENCE [LARGE SCALE GENOMIC DNA]</scope>
    <source>
        <strain evidence="3 4">DSM 28246</strain>
    </source>
</reference>
<sequence>MGLGARLTGNALATLDQAIADGETPGGVIAIGRNGQRLEYAAGDTAVRGGAACFPVRTDTLYDCASLTKIVVTLPLALQLLDEGRMRLDDPVERFIPEFAANGKSSVTVRQLLTHTAGLAPFADMHSHGWSLEEIMDFVTGQSLAYEPGTQVVYSDFGFILLGRLISNVLGLPLDEAAAKRIFEPLGMTDTRFCPPPEDRPRIAPTEHYPYEPGPRWGVVHDENAGAMGGVSGHAGLFSTARDLTRYATMWLNEGEWEGKRLLSRSSVRLAVRNQTAPAAGGNRGLGWVLKGDRWDASGDLLSERSYGHTGFTGTSLYVDPAAGLTVVLLTNRVHLGRDKSVVRLRACLHNAIAASLEDLSI</sequence>
<name>A0A7X0VFK2_9BACL</name>
<dbReference type="Proteomes" id="UP000547209">
    <property type="component" value="Unassembled WGS sequence"/>
</dbReference>
<dbReference type="InterPro" id="IPR012338">
    <property type="entry name" value="Beta-lactam/transpept-like"/>
</dbReference>
<keyword evidence="4" id="KW-1185">Reference proteome</keyword>
<dbReference type="PANTHER" id="PTHR43283">
    <property type="entry name" value="BETA-LACTAMASE-RELATED"/>
    <property type="match status" value="1"/>
</dbReference>
<gene>
    <name evidence="3" type="ORF">H7C19_15720</name>
</gene>
<organism evidence="3 4">
    <name type="scientific">Cohnella nanjingensis</name>
    <dbReference type="NCBI Taxonomy" id="1387779"/>
    <lineage>
        <taxon>Bacteria</taxon>
        <taxon>Bacillati</taxon>
        <taxon>Bacillota</taxon>
        <taxon>Bacilli</taxon>
        <taxon>Bacillales</taxon>
        <taxon>Paenibacillaceae</taxon>
        <taxon>Cohnella</taxon>
    </lineage>
</organism>
<feature type="domain" description="Beta-lactamase-related" evidence="2">
    <location>
        <begin position="15"/>
        <end position="339"/>
    </location>
</feature>
<protein>
    <submittedName>
        <fullName evidence="3">Beta-lactamase family protein</fullName>
    </submittedName>
</protein>
<dbReference type="InterPro" id="IPR001466">
    <property type="entry name" value="Beta-lactam-related"/>
</dbReference>
<dbReference type="Pfam" id="PF00144">
    <property type="entry name" value="Beta-lactamase"/>
    <property type="match status" value="1"/>
</dbReference>
<accession>A0A7X0VFK2</accession>
<dbReference type="SUPFAM" id="SSF56601">
    <property type="entry name" value="beta-lactamase/transpeptidase-like"/>
    <property type="match status" value="1"/>
</dbReference>
<dbReference type="GO" id="GO:0016787">
    <property type="term" value="F:hydrolase activity"/>
    <property type="evidence" value="ECO:0007669"/>
    <property type="project" value="UniProtKB-KW"/>
</dbReference>
<evidence type="ECO:0000259" key="2">
    <source>
        <dbReference type="Pfam" id="PF00144"/>
    </source>
</evidence>
<comment type="caution">
    <text evidence="3">The sequence shown here is derived from an EMBL/GenBank/DDBJ whole genome shotgun (WGS) entry which is preliminary data.</text>
</comment>
<proteinExistence type="predicted"/>
<dbReference type="EMBL" id="JACJVP010000025">
    <property type="protein sequence ID" value="MBB6672127.1"/>
    <property type="molecule type" value="Genomic_DNA"/>
</dbReference>
<keyword evidence="1" id="KW-0378">Hydrolase</keyword>
<evidence type="ECO:0000256" key="1">
    <source>
        <dbReference type="ARBA" id="ARBA00022801"/>
    </source>
</evidence>
<evidence type="ECO:0000313" key="4">
    <source>
        <dbReference type="Proteomes" id="UP000547209"/>
    </source>
</evidence>
<dbReference type="InterPro" id="IPR050789">
    <property type="entry name" value="Diverse_Enzym_Activities"/>
</dbReference>
<evidence type="ECO:0000313" key="3">
    <source>
        <dbReference type="EMBL" id="MBB6672127.1"/>
    </source>
</evidence>